<dbReference type="Pfam" id="PF07714">
    <property type="entry name" value="PK_Tyr_Ser-Thr"/>
    <property type="match status" value="1"/>
</dbReference>
<accession>A0A397TSZ9</accession>
<dbReference type="CDD" id="cd00067">
    <property type="entry name" value="GAL4"/>
    <property type="match status" value="2"/>
</dbReference>
<comment type="caution">
    <text evidence="3">The sequence shown here is derived from an EMBL/GenBank/DDBJ whole genome shotgun (WGS) entry which is preliminary data.</text>
</comment>
<dbReference type="SUPFAM" id="SSF57701">
    <property type="entry name" value="Zn2/Cys6 DNA-binding domain"/>
    <property type="match status" value="2"/>
</dbReference>
<dbReference type="InterPro" id="IPR001138">
    <property type="entry name" value="Zn2Cys6_DnaBD"/>
</dbReference>
<dbReference type="SUPFAM" id="SSF56112">
    <property type="entry name" value="Protein kinase-like (PK-like)"/>
    <property type="match status" value="1"/>
</dbReference>
<evidence type="ECO:0000313" key="4">
    <source>
        <dbReference type="Proteomes" id="UP000266673"/>
    </source>
</evidence>
<dbReference type="InterPro" id="IPR000719">
    <property type="entry name" value="Prot_kinase_dom"/>
</dbReference>
<dbReference type="InterPro" id="IPR051681">
    <property type="entry name" value="Ser/Thr_Kinases-Pseudokinases"/>
</dbReference>
<dbReference type="Gene3D" id="1.10.510.10">
    <property type="entry name" value="Transferase(Phosphotransferase) domain 1"/>
    <property type="match status" value="1"/>
</dbReference>
<dbReference type="AlphaFoldDB" id="A0A397TSZ9"/>
<protein>
    <submittedName>
        <fullName evidence="3">Kinase-like domain-containing protein</fullName>
    </submittedName>
</protein>
<dbReference type="PRINTS" id="PR00109">
    <property type="entry name" value="TYRKINASE"/>
</dbReference>
<dbReference type="PROSITE" id="PS50048">
    <property type="entry name" value="ZN2_CY6_FUNGAL_2"/>
    <property type="match status" value="2"/>
</dbReference>
<dbReference type="PANTHER" id="PTHR44329">
    <property type="entry name" value="SERINE/THREONINE-PROTEIN KINASE TNNI3K-RELATED"/>
    <property type="match status" value="1"/>
</dbReference>
<keyword evidence="3" id="KW-0808">Transferase</keyword>
<dbReference type="InterPro" id="IPR036864">
    <property type="entry name" value="Zn2-C6_fun-type_DNA-bd_sf"/>
</dbReference>
<feature type="domain" description="Protein kinase" evidence="1">
    <location>
        <begin position="193"/>
        <end position="449"/>
    </location>
</feature>
<dbReference type="GO" id="GO:0000981">
    <property type="term" value="F:DNA-binding transcription factor activity, RNA polymerase II-specific"/>
    <property type="evidence" value="ECO:0007669"/>
    <property type="project" value="InterPro"/>
</dbReference>
<organism evidence="3 4">
    <name type="scientific">Gigaspora rosea</name>
    <dbReference type="NCBI Taxonomy" id="44941"/>
    <lineage>
        <taxon>Eukaryota</taxon>
        <taxon>Fungi</taxon>
        <taxon>Fungi incertae sedis</taxon>
        <taxon>Mucoromycota</taxon>
        <taxon>Glomeromycotina</taxon>
        <taxon>Glomeromycetes</taxon>
        <taxon>Diversisporales</taxon>
        <taxon>Gigasporaceae</taxon>
        <taxon>Gigaspora</taxon>
    </lineage>
</organism>
<keyword evidence="3" id="KW-0418">Kinase</keyword>
<keyword evidence="4" id="KW-1185">Reference proteome</keyword>
<dbReference type="InterPro" id="IPR001245">
    <property type="entry name" value="Ser-Thr/Tyr_kinase_cat_dom"/>
</dbReference>
<evidence type="ECO:0000259" key="2">
    <source>
        <dbReference type="PROSITE" id="PS50048"/>
    </source>
</evidence>
<dbReference type="Pfam" id="PF00172">
    <property type="entry name" value="Zn_clus"/>
    <property type="match status" value="2"/>
</dbReference>
<proteinExistence type="predicted"/>
<dbReference type="InterPro" id="IPR011009">
    <property type="entry name" value="Kinase-like_dom_sf"/>
</dbReference>
<dbReference type="GO" id="GO:0005524">
    <property type="term" value="F:ATP binding"/>
    <property type="evidence" value="ECO:0007669"/>
    <property type="project" value="InterPro"/>
</dbReference>
<evidence type="ECO:0000259" key="1">
    <source>
        <dbReference type="PROSITE" id="PS50011"/>
    </source>
</evidence>
<evidence type="ECO:0000313" key="3">
    <source>
        <dbReference type="EMBL" id="RIB00067.1"/>
    </source>
</evidence>
<dbReference type="Proteomes" id="UP000266673">
    <property type="component" value="Unassembled WGS sequence"/>
</dbReference>
<dbReference type="PROSITE" id="PS50011">
    <property type="entry name" value="PROTEIN_KINASE_DOM"/>
    <property type="match status" value="1"/>
</dbReference>
<dbReference type="EMBL" id="QKWP01005424">
    <property type="protein sequence ID" value="RIB00067.1"/>
    <property type="molecule type" value="Genomic_DNA"/>
</dbReference>
<dbReference type="GO" id="GO:0004674">
    <property type="term" value="F:protein serine/threonine kinase activity"/>
    <property type="evidence" value="ECO:0007669"/>
    <property type="project" value="TreeGrafter"/>
</dbReference>
<dbReference type="SMART" id="SM00066">
    <property type="entry name" value="GAL4"/>
    <property type="match status" value="2"/>
</dbReference>
<dbReference type="PROSITE" id="PS00463">
    <property type="entry name" value="ZN2_CY6_FUNGAL_1"/>
    <property type="match status" value="2"/>
</dbReference>
<dbReference type="GO" id="GO:0008270">
    <property type="term" value="F:zinc ion binding"/>
    <property type="evidence" value="ECO:0007669"/>
    <property type="project" value="InterPro"/>
</dbReference>
<feature type="domain" description="Zn(2)-C6 fungal-type" evidence="2">
    <location>
        <begin position="8"/>
        <end position="39"/>
    </location>
</feature>
<gene>
    <name evidence="3" type="ORF">C2G38_2235773</name>
</gene>
<dbReference type="STRING" id="44941.A0A397TSZ9"/>
<sequence length="519" mass="59805">MFKKNTASCMQCKRRKVKCNASVDGACSRCINLSLTCNFTNQQKRGPKKHLSSFITKAAAKVDKFRSPYISAACLPCARAKTRCSGGTPCDRCISTGNQCNIMNQNKRGPKTWPYKTEFLDFNDKNKINESINNLEFPLICSLCGKSGDFKNDYYQCEMCIDEFGLGNSGNQIIDDFLRSTGEQFQWIPYNCFRDIKYLSKGGFGVVYKAKWKHIEVFLKSLYNSDNINVDFLKEADSHKKFKNYNGVVQIYGITHDPFNKNYSMVTKYVSGGNLYDYLKKSYNKLTWKNKIKLLFDIVKSLKVIHDKNLVHRDLHSGNIYIERLSNRDHAFIGDLGLCKPANESTNSKLIYGVVPYIAPEVFNEKIYTKATDIYSFGMLMWEFTSGQKPFANQSHNTDLILKILDGHRPIITGDTPECFKKLMVRCWNNNPLDRPNINELYETLIEWKNSGNAQFEEAESLIKMIIRSSADKTENMEFIHSEAIYTSRLLSNMLPILRRRTYVYSGKRVLYNLIKYDQ</sequence>
<feature type="domain" description="Zn(2)-C6 fungal-type" evidence="2">
    <location>
        <begin position="73"/>
        <end position="102"/>
    </location>
</feature>
<dbReference type="Gene3D" id="4.10.240.10">
    <property type="entry name" value="Zn(2)-C6 fungal-type DNA-binding domain"/>
    <property type="match status" value="2"/>
</dbReference>
<reference evidence="3 4" key="1">
    <citation type="submission" date="2018-06" db="EMBL/GenBank/DDBJ databases">
        <title>Comparative genomics reveals the genomic features of Rhizophagus irregularis, R. cerebriforme, R. diaphanum and Gigaspora rosea, and their symbiotic lifestyle signature.</title>
        <authorList>
            <person name="Morin E."/>
            <person name="San Clemente H."/>
            <person name="Chen E.C.H."/>
            <person name="De La Providencia I."/>
            <person name="Hainaut M."/>
            <person name="Kuo A."/>
            <person name="Kohler A."/>
            <person name="Murat C."/>
            <person name="Tang N."/>
            <person name="Roy S."/>
            <person name="Loubradou J."/>
            <person name="Henrissat B."/>
            <person name="Grigoriev I.V."/>
            <person name="Corradi N."/>
            <person name="Roux C."/>
            <person name="Martin F.M."/>
        </authorList>
    </citation>
    <scope>NUCLEOTIDE SEQUENCE [LARGE SCALE GENOMIC DNA]</scope>
    <source>
        <strain evidence="3 4">DAOM 194757</strain>
    </source>
</reference>
<dbReference type="OrthoDB" id="2399539at2759"/>
<name>A0A397TSZ9_9GLOM</name>